<dbReference type="PROSITE" id="PS50850">
    <property type="entry name" value="MFS"/>
    <property type="match status" value="1"/>
</dbReference>
<feature type="transmembrane region" description="Helical" evidence="8">
    <location>
        <begin position="323"/>
        <end position="346"/>
    </location>
</feature>
<feature type="transmembrane region" description="Helical" evidence="8">
    <location>
        <begin position="454"/>
        <end position="473"/>
    </location>
</feature>
<feature type="transmembrane region" description="Helical" evidence="8">
    <location>
        <begin position="49"/>
        <end position="70"/>
    </location>
</feature>
<feature type="transmembrane region" description="Helical" evidence="8">
    <location>
        <begin position="140"/>
        <end position="164"/>
    </location>
</feature>
<gene>
    <name evidence="10" type="ORF">ETD85_57090</name>
</gene>
<protein>
    <submittedName>
        <fullName evidence="10">DHA2 family efflux MFS transporter permease subunit</fullName>
    </submittedName>
</protein>
<feature type="transmembrane region" description="Helical" evidence="8">
    <location>
        <begin position="422"/>
        <end position="442"/>
    </location>
</feature>
<evidence type="ECO:0000256" key="8">
    <source>
        <dbReference type="SAM" id="Phobius"/>
    </source>
</evidence>
<comment type="similarity">
    <text evidence="2">Belongs to the major facilitator superfamily. EmrB family.</text>
</comment>
<evidence type="ECO:0000256" key="6">
    <source>
        <dbReference type="ARBA" id="ARBA00022989"/>
    </source>
</evidence>
<feature type="transmembrane region" description="Helical" evidence="8">
    <location>
        <begin position="12"/>
        <end position="37"/>
    </location>
</feature>
<dbReference type="InterPro" id="IPR011701">
    <property type="entry name" value="MFS"/>
</dbReference>
<dbReference type="Gene3D" id="1.20.1720.10">
    <property type="entry name" value="Multidrug resistance protein D"/>
    <property type="match status" value="1"/>
</dbReference>
<proteinExistence type="inferred from homology"/>
<organism evidence="10 11">
    <name type="scientific">Nonomuraea zeae</name>
    <dbReference type="NCBI Taxonomy" id="1642303"/>
    <lineage>
        <taxon>Bacteria</taxon>
        <taxon>Bacillati</taxon>
        <taxon>Actinomycetota</taxon>
        <taxon>Actinomycetes</taxon>
        <taxon>Streptosporangiales</taxon>
        <taxon>Streptosporangiaceae</taxon>
        <taxon>Nonomuraea</taxon>
    </lineage>
</organism>
<evidence type="ECO:0000313" key="10">
    <source>
        <dbReference type="EMBL" id="TMR14115.1"/>
    </source>
</evidence>
<evidence type="ECO:0000256" key="4">
    <source>
        <dbReference type="ARBA" id="ARBA00022475"/>
    </source>
</evidence>
<evidence type="ECO:0000256" key="7">
    <source>
        <dbReference type="ARBA" id="ARBA00023136"/>
    </source>
</evidence>
<feature type="transmembrane region" description="Helical" evidence="8">
    <location>
        <begin position="107"/>
        <end position="128"/>
    </location>
</feature>
<evidence type="ECO:0000256" key="1">
    <source>
        <dbReference type="ARBA" id="ARBA00004651"/>
    </source>
</evidence>
<accession>A0A5S4FAM0</accession>
<dbReference type="Gene3D" id="1.20.1250.20">
    <property type="entry name" value="MFS general substrate transporter like domains"/>
    <property type="match status" value="1"/>
</dbReference>
<feature type="transmembrane region" description="Helical" evidence="8">
    <location>
        <begin position="296"/>
        <end position="317"/>
    </location>
</feature>
<feature type="domain" description="Major facilitator superfamily (MFS) profile" evidence="9">
    <location>
        <begin position="16"/>
        <end position="478"/>
    </location>
</feature>
<dbReference type="PANTHER" id="PTHR42718">
    <property type="entry name" value="MAJOR FACILITATOR SUPERFAMILY MULTIDRUG TRANSPORTER MFSC"/>
    <property type="match status" value="1"/>
</dbReference>
<feature type="transmembrane region" description="Helical" evidence="8">
    <location>
        <begin position="170"/>
        <end position="190"/>
    </location>
</feature>
<keyword evidence="11" id="KW-1185">Reference proteome</keyword>
<sequence length="493" mass="49390">MSSIPDDRLDRRLLGTIAVVLLGGLLGILNSTMAAVATDTLATAFSTSLSTIGWTSTGFLLAVTATIPFTTWAVDRYGGKRLWLAGLTLFLAGSLAAGLAWNVGSLIAFRVVQGLGAGLLDPLVLILLARAAGPRRAGRVMGLMGVVLSLGPVLGPIAGGAVLGALTWRAMFLISVVVGIVALALAVRVIPADDPAGEVAGPGSSRLDVVGLALLGPGFAAVVLGLSQTAEQGAIAVWQALLPLGLGAALLIGYAVHALRASRDAGRSPDSDGPRAARPPLIDLGLFRSRSFSASVTIMGLGGMGLFAGLFALPLYYQQAHGHGVLAAGLLMAPLGLGGAIAMPLAGRLSDRLGARGLAVAGAVVAVASVLALTRIGPGTPEVWPALAALTFGLGSGCFSAPTMGSLYRTLPGPMVAQGSSVLYMLNQLGAALGVALVTLVVQTSASAMSGLRGVFWVAVAANLIVLALIPLLPGKAGAPAAAVREEDLVGNA</sequence>
<reference evidence="10 11" key="1">
    <citation type="submission" date="2019-05" db="EMBL/GenBank/DDBJ databases">
        <title>Draft genome sequence of Nonomuraea zeae DSM 100528.</title>
        <authorList>
            <person name="Saricaoglu S."/>
            <person name="Isik K."/>
        </authorList>
    </citation>
    <scope>NUCLEOTIDE SEQUENCE [LARGE SCALE GENOMIC DNA]</scope>
    <source>
        <strain evidence="10 11">DSM 100528</strain>
    </source>
</reference>
<feature type="transmembrane region" description="Helical" evidence="8">
    <location>
        <begin position="236"/>
        <end position="259"/>
    </location>
</feature>
<feature type="transmembrane region" description="Helical" evidence="8">
    <location>
        <begin position="383"/>
        <end position="401"/>
    </location>
</feature>
<feature type="transmembrane region" description="Helical" evidence="8">
    <location>
        <begin position="82"/>
        <end position="101"/>
    </location>
</feature>
<dbReference type="RefSeq" id="WP_138698196.1">
    <property type="nucleotide sequence ID" value="NZ_JBHSAZ010000112.1"/>
</dbReference>
<keyword evidence="6 8" id="KW-1133">Transmembrane helix</keyword>
<dbReference type="InterPro" id="IPR036259">
    <property type="entry name" value="MFS_trans_sf"/>
</dbReference>
<keyword evidence="5 8" id="KW-0812">Transmembrane</keyword>
<dbReference type="Pfam" id="PF07690">
    <property type="entry name" value="MFS_1"/>
    <property type="match status" value="1"/>
</dbReference>
<evidence type="ECO:0000256" key="2">
    <source>
        <dbReference type="ARBA" id="ARBA00008537"/>
    </source>
</evidence>
<evidence type="ECO:0000256" key="5">
    <source>
        <dbReference type="ARBA" id="ARBA00022692"/>
    </source>
</evidence>
<keyword evidence="7 8" id="KW-0472">Membrane</keyword>
<name>A0A5S4FAM0_9ACTN</name>
<dbReference type="InterPro" id="IPR004638">
    <property type="entry name" value="EmrB-like"/>
</dbReference>
<keyword evidence="3" id="KW-0813">Transport</keyword>
<dbReference type="OrthoDB" id="9812221at2"/>
<dbReference type="NCBIfam" id="TIGR00711">
    <property type="entry name" value="efflux_EmrB"/>
    <property type="match status" value="1"/>
</dbReference>
<dbReference type="SUPFAM" id="SSF103473">
    <property type="entry name" value="MFS general substrate transporter"/>
    <property type="match status" value="1"/>
</dbReference>
<keyword evidence="4" id="KW-1003">Cell membrane</keyword>
<dbReference type="InterPro" id="IPR020846">
    <property type="entry name" value="MFS_dom"/>
</dbReference>
<evidence type="ECO:0000259" key="9">
    <source>
        <dbReference type="PROSITE" id="PS50850"/>
    </source>
</evidence>
<dbReference type="AlphaFoldDB" id="A0A5S4FAM0"/>
<dbReference type="Proteomes" id="UP000306628">
    <property type="component" value="Unassembled WGS sequence"/>
</dbReference>
<comment type="caution">
    <text evidence="10">The sequence shown here is derived from an EMBL/GenBank/DDBJ whole genome shotgun (WGS) entry which is preliminary data.</text>
</comment>
<evidence type="ECO:0000256" key="3">
    <source>
        <dbReference type="ARBA" id="ARBA00022448"/>
    </source>
</evidence>
<comment type="subcellular location">
    <subcellularLocation>
        <location evidence="1">Cell membrane</location>
        <topology evidence="1">Multi-pass membrane protein</topology>
    </subcellularLocation>
</comment>
<feature type="transmembrane region" description="Helical" evidence="8">
    <location>
        <begin position="358"/>
        <end position="377"/>
    </location>
</feature>
<feature type="transmembrane region" description="Helical" evidence="8">
    <location>
        <begin position="210"/>
        <end position="230"/>
    </location>
</feature>
<dbReference type="EMBL" id="VCKX01000415">
    <property type="protein sequence ID" value="TMR14115.1"/>
    <property type="molecule type" value="Genomic_DNA"/>
</dbReference>
<evidence type="ECO:0000313" key="11">
    <source>
        <dbReference type="Proteomes" id="UP000306628"/>
    </source>
</evidence>
<dbReference type="GO" id="GO:0005886">
    <property type="term" value="C:plasma membrane"/>
    <property type="evidence" value="ECO:0007669"/>
    <property type="project" value="UniProtKB-SubCell"/>
</dbReference>
<dbReference type="GO" id="GO:0022857">
    <property type="term" value="F:transmembrane transporter activity"/>
    <property type="evidence" value="ECO:0007669"/>
    <property type="project" value="InterPro"/>
</dbReference>
<dbReference type="PANTHER" id="PTHR42718:SF9">
    <property type="entry name" value="MAJOR FACILITATOR SUPERFAMILY MULTIDRUG TRANSPORTER MFSC"/>
    <property type="match status" value="1"/>
</dbReference>